<feature type="compositionally biased region" description="Low complexity" evidence="1">
    <location>
        <begin position="94"/>
        <end position="104"/>
    </location>
</feature>
<proteinExistence type="predicted"/>
<evidence type="ECO:0000259" key="2">
    <source>
        <dbReference type="PROSITE" id="PS50076"/>
    </source>
</evidence>
<dbReference type="AlphaFoldDB" id="F0Y9P7"/>
<dbReference type="PROSITE" id="PS50076">
    <property type="entry name" value="DNAJ_2"/>
    <property type="match status" value="1"/>
</dbReference>
<dbReference type="Proteomes" id="UP000002729">
    <property type="component" value="Unassembled WGS sequence"/>
</dbReference>
<gene>
    <name evidence="3" type="ORF">AURANDRAFT_64302</name>
</gene>
<reference evidence="3 4" key="1">
    <citation type="journal article" date="2011" name="Proc. Natl. Acad. Sci. U.S.A.">
        <title>Niche of harmful alga Aureococcus anophagefferens revealed through ecogenomics.</title>
        <authorList>
            <person name="Gobler C.J."/>
            <person name="Berry D.L."/>
            <person name="Dyhrman S.T."/>
            <person name="Wilhelm S.W."/>
            <person name="Salamov A."/>
            <person name="Lobanov A.V."/>
            <person name="Zhang Y."/>
            <person name="Collier J.L."/>
            <person name="Wurch L.L."/>
            <person name="Kustka A.B."/>
            <person name="Dill B.D."/>
            <person name="Shah M."/>
            <person name="VerBerkmoes N.C."/>
            <person name="Kuo A."/>
            <person name="Terry A."/>
            <person name="Pangilinan J."/>
            <person name="Lindquist E.A."/>
            <person name="Lucas S."/>
            <person name="Paulsen I.T."/>
            <person name="Hattenrath-Lehmann T.K."/>
            <person name="Talmage S.C."/>
            <person name="Walker E.A."/>
            <person name="Koch F."/>
            <person name="Burson A.M."/>
            <person name="Marcoval M.A."/>
            <person name="Tang Y.Z."/>
            <person name="Lecleir G.R."/>
            <person name="Coyne K.J."/>
            <person name="Berg G.M."/>
            <person name="Bertrand E.M."/>
            <person name="Saito M.A."/>
            <person name="Gladyshev V.N."/>
            <person name="Grigoriev I.V."/>
        </authorList>
    </citation>
    <scope>NUCLEOTIDE SEQUENCE [LARGE SCALE GENOMIC DNA]</scope>
    <source>
        <strain evidence="4">CCMP 1984</strain>
    </source>
</reference>
<dbReference type="InParanoid" id="F0Y9P7"/>
<organism evidence="4">
    <name type="scientific">Aureococcus anophagefferens</name>
    <name type="common">Harmful bloom alga</name>
    <dbReference type="NCBI Taxonomy" id="44056"/>
    <lineage>
        <taxon>Eukaryota</taxon>
        <taxon>Sar</taxon>
        <taxon>Stramenopiles</taxon>
        <taxon>Ochrophyta</taxon>
        <taxon>Pelagophyceae</taxon>
        <taxon>Pelagomonadales</taxon>
        <taxon>Pelagomonadaceae</taxon>
        <taxon>Aureococcus</taxon>
    </lineage>
</organism>
<dbReference type="GeneID" id="20224763"/>
<accession>F0Y9P7</accession>
<feature type="region of interest" description="Disordered" evidence="1">
    <location>
        <begin position="87"/>
        <end position="108"/>
    </location>
</feature>
<dbReference type="InterPro" id="IPR036869">
    <property type="entry name" value="J_dom_sf"/>
</dbReference>
<evidence type="ECO:0000313" key="4">
    <source>
        <dbReference type="Proteomes" id="UP000002729"/>
    </source>
</evidence>
<feature type="compositionally biased region" description="Basic residues" evidence="1">
    <location>
        <begin position="853"/>
        <end position="869"/>
    </location>
</feature>
<name>F0Y9P7_AURAN</name>
<feature type="domain" description="J" evidence="2">
    <location>
        <begin position="597"/>
        <end position="678"/>
    </location>
</feature>
<feature type="region of interest" description="Disordered" evidence="1">
    <location>
        <begin position="246"/>
        <end position="388"/>
    </location>
</feature>
<feature type="compositionally biased region" description="Basic and acidic residues" evidence="1">
    <location>
        <begin position="373"/>
        <end position="387"/>
    </location>
</feature>
<dbReference type="EMBL" id="GL833128">
    <property type="protein sequence ID" value="EGB08305.1"/>
    <property type="molecule type" value="Genomic_DNA"/>
</dbReference>
<feature type="compositionally biased region" description="Basic and acidic residues" evidence="1">
    <location>
        <begin position="347"/>
        <end position="366"/>
    </location>
</feature>
<keyword evidence="4" id="KW-1185">Reference proteome</keyword>
<feature type="compositionally biased region" description="Basic and acidic residues" evidence="1">
    <location>
        <begin position="287"/>
        <end position="336"/>
    </location>
</feature>
<dbReference type="Gene3D" id="1.10.287.110">
    <property type="entry name" value="DnaJ domain"/>
    <property type="match status" value="1"/>
</dbReference>
<feature type="compositionally biased region" description="Basic and acidic residues" evidence="1">
    <location>
        <begin position="259"/>
        <end position="277"/>
    </location>
</feature>
<dbReference type="SUPFAM" id="SSF46565">
    <property type="entry name" value="Chaperone J-domain"/>
    <property type="match status" value="1"/>
</dbReference>
<evidence type="ECO:0000256" key="1">
    <source>
        <dbReference type="SAM" id="MobiDB-lite"/>
    </source>
</evidence>
<dbReference type="InterPro" id="IPR001623">
    <property type="entry name" value="DnaJ_domain"/>
</dbReference>
<dbReference type="KEGG" id="aaf:AURANDRAFT_64302"/>
<sequence>MPHTAEELAMLAFLRFARGAEPMSAAWRTLERNFLEEEIDLEALPLIETADLDDLVPASARRALDAALGRWLAGDAALLAALPRGAAPPPTAPAAPARPAAAPPRADEPDFARDFLAHKASLFGDGRAGPRDEGSVASAAPSVAASAATSAAATAATAADAAAVHAARTPAVADPRDLRDAVRYGRKAPRDDGHWLYTHRGQCYLTDALSRRCLATWEAAPEAEAAPAAAAATLDAPDDAPAAPLETLEATSRSKQRKERQAETRQRRADAKREQESTRLAAAAAAEAERAEQAALKERAKARAREAAKARAQEEEAAKARAKEAADKARAKEAEKRRRAAASAKAAEADAERSRAETARRDEAAAREAAVARSREDAASQRAERQAARLRQRTAAEVVVEEEDDDEAAVAERLEERLKEERLEERRAAVERSRREAQEARDRARRVERARREAAVRAKAATLARERGGMAREDAHSRARGDDDACAREAALAIARVLDLDDARKARYAAPEAACEAANDVLRATVELLSWDDFVRRGLLVRTRDGGLDWVDDDPDALRAGLERAVADLAEHAARAKRAAAGCRAAAAELGSTFDGFARDALGVAGGTDGAEVRRAARRLSLSCHPDKLRGETRGLRLRAARTFDVVGLARDALADDADLAATEAMWARGRGLGDHAAHLAPMTAALEALGAEMKKHPVAKGVRRRLKRFTHIVADDGEFEKVLVPEEDLEAIGLWRDKFQRRDVYAAHKRYGPGKGFALVPKNGWLVRFYVVDPVDEFVYDVTTFIKHRFPDSINSMSNDDLVRRFSFTLGVQPLTARASRELWARRLGAPAAGGGGLSVHHEDDWGVPGPIHRRGGGGGKKKKGRRR</sequence>
<evidence type="ECO:0000313" key="3">
    <source>
        <dbReference type="EMBL" id="EGB08305.1"/>
    </source>
</evidence>
<dbReference type="RefSeq" id="XP_009037031.1">
    <property type="nucleotide sequence ID" value="XM_009038783.1"/>
</dbReference>
<feature type="region of interest" description="Disordered" evidence="1">
    <location>
        <begin position="834"/>
        <end position="869"/>
    </location>
</feature>
<protein>
    <recommendedName>
        <fullName evidence="2">J domain-containing protein</fullName>
    </recommendedName>
</protein>
<dbReference type="OMA" id="NCSTMAT"/>